<evidence type="ECO:0000256" key="2">
    <source>
        <dbReference type="ARBA" id="ARBA00009150"/>
    </source>
</evidence>
<proteinExistence type="inferred from homology"/>
<evidence type="ECO:0000256" key="5">
    <source>
        <dbReference type="ARBA" id="ARBA00023034"/>
    </source>
</evidence>
<dbReference type="PANTHER" id="PTHR12965">
    <property type="entry name" value="VACUOLAR PROTEIN SORTING 54"/>
    <property type="match status" value="1"/>
</dbReference>
<organism evidence="8 9">
    <name type="scientific">Zancudomyces culisetae</name>
    <name type="common">Gut fungus</name>
    <name type="synonym">Smittium culisetae</name>
    <dbReference type="NCBI Taxonomy" id="1213189"/>
    <lineage>
        <taxon>Eukaryota</taxon>
        <taxon>Fungi</taxon>
        <taxon>Fungi incertae sedis</taxon>
        <taxon>Zoopagomycota</taxon>
        <taxon>Kickxellomycotina</taxon>
        <taxon>Harpellomycetes</taxon>
        <taxon>Harpellales</taxon>
        <taxon>Legeriomycetaceae</taxon>
        <taxon>Zancudomyces</taxon>
    </lineage>
</organism>
<keyword evidence="6" id="KW-0175">Coiled coil</keyword>
<dbReference type="Proteomes" id="UP000188320">
    <property type="component" value="Unassembled WGS sequence"/>
</dbReference>
<evidence type="ECO:0000313" key="8">
    <source>
        <dbReference type="EMBL" id="OMH85397.1"/>
    </source>
</evidence>
<dbReference type="GO" id="GO:0019905">
    <property type="term" value="F:syntaxin binding"/>
    <property type="evidence" value="ECO:0007669"/>
    <property type="project" value="TreeGrafter"/>
</dbReference>
<dbReference type="InterPro" id="IPR012501">
    <property type="entry name" value="Vps54_C"/>
</dbReference>
<dbReference type="PANTHER" id="PTHR12965:SF0">
    <property type="entry name" value="VACUOLAR PROTEIN SORTING-ASSOCIATED PROTEIN 54"/>
    <property type="match status" value="1"/>
</dbReference>
<dbReference type="GO" id="GO:0006896">
    <property type="term" value="P:Golgi to vacuole transport"/>
    <property type="evidence" value="ECO:0007669"/>
    <property type="project" value="TreeGrafter"/>
</dbReference>
<dbReference type="OrthoDB" id="10259024at2759"/>
<keyword evidence="5" id="KW-0333">Golgi apparatus</keyword>
<protein>
    <submittedName>
        <fullName evidence="8">Vacuolar protein sorting-associated protein 54, chloroplastic</fullName>
    </submittedName>
</protein>
<evidence type="ECO:0000259" key="7">
    <source>
        <dbReference type="Pfam" id="PF07928"/>
    </source>
</evidence>
<comment type="caution">
    <text evidence="8">The sequence shown here is derived from an EMBL/GenBank/DDBJ whole genome shotgun (WGS) entry which is preliminary data.</text>
</comment>
<dbReference type="AlphaFoldDB" id="A0A1R1PWT8"/>
<evidence type="ECO:0000256" key="3">
    <source>
        <dbReference type="ARBA" id="ARBA00022448"/>
    </source>
</evidence>
<keyword evidence="3" id="KW-0813">Transport</keyword>
<keyword evidence="4" id="KW-0653">Protein transport</keyword>
<dbReference type="Pfam" id="PF07928">
    <property type="entry name" value="Vps54"/>
    <property type="match status" value="1"/>
</dbReference>
<sequence length="519" mass="57868">MDTIGTLVEDYYPEGFPKSGNGVDFNDAEVQQKLSQCVKAMTLDSYLYLFGKQSHALVLVNGYIQEISNLGAKVNEQNKMVTTSPELISAIRELASFTALLEMTTDYVEKMEKLRGKMSNNIKGQMIKVGKIYMGNYLVEKSRQINVIVENEQWNHVDAPKDYQELLDSLVSCSEANSVELENAQTTAKYLPLTSVTTKVSPTPQKSPMNRPSLNKLKIGESTFSMVGSSLTLLKIVYEYLQIALHVSFLFTQAVSDTSIIFKQFNSKVCQVVLGAGAVASAGLKVISAKHISLATNALDFALEVINLAQIILSNAAPSYKKLISDSFDLITFDYISHREELLKKLLSIMSERAKSHATALSNTDYDHLSSSPSSTALGITKELKRLYKILFRYLKYSDCVSTFRSIITEFDSTFQSCFEGDIQVTTAAGKLNIINDLRFINFELENLPGVPTLSDMLEITVNNINLVTDFLPSFSDQLYDEYLEYEAGYHPEVQGIDYIDIDSETTHSPSVDNSPYFP</sequence>
<dbReference type="EMBL" id="LSSK01000087">
    <property type="protein sequence ID" value="OMH85397.1"/>
    <property type="molecule type" value="Genomic_DNA"/>
</dbReference>
<accession>A0A1R1PWT8</accession>
<evidence type="ECO:0000313" key="9">
    <source>
        <dbReference type="Proteomes" id="UP000188320"/>
    </source>
</evidence>
<comment type="subcellular location">
    <subcellularLocation>
        <location evidence="1">Golgi apparatus</location>
        <location evidence="1">trans-Golgi network</location>
    </subcellularLocation>
</comment>
<dbReference type="InterPro" id="IPR039745">
    <property type="entry name" value="Vps54"/>
</dbReference>
<evidence type="ECO:0000256" key="4">
    <source>
        <dbReference type="ARBA" id="ARBA00022927"/>
    </source>
</evidence>
<dbReference type="GO" id="GO:0042147">
    <property type="term" value="P:retrograde transport, endosome to Golgi"/>
    <property type="evidence" value="ECO:0007669"/>
    <property type="project" value="InterPro"/>
</dbReference>
<keyword evidence="9" id="KW-1185">Reference proteome</keyword>
<evidence type="ECO:0000256" key="1">
    <source>
        <dbReference type="ARBA" id="ARBA00004601"/>
    </source>
</evidence>
<dbReference type="GO" id="GO:0015031">
    <property type="term" value="P:protein transport"/>
    <property type="evidence" value="ECO:0007669"/>
    <property type="project" value="UniProtKB-KW"/>
</dbReference>
<comment type="similarity">
    <text evidence="2">Belongs to the VPS54 family.</text>
</comment>
<name>A0A1R1PWT8_ZANCU</name>
<reference evidence="9" key="1">
    <citation type="submission" date="2017-01" db="EMBL/GenBank/DDBJ databases">
        <authorList>
            <person name="Wang Y."/>
            <person name="White M."/>
            <person name="Kvist S."/>
            <person name="Moncalvo J.-M."/>
        </authorList>
    </citation>
    <scope>NUCLEOTIDE SEQUENCE [LARGE SCALE GENOMIC DNA]</scope>
    <source>
        <strain evidence="9">COL-18-3</strain>
    </source>
</reference>
<gene>
    <name evidence="8" type="ORF">AX774_g1048</name>
</gene>
<evidence type="ECO:0000256" key="6">
    <source>
        <dbReference type="ARBA" id="ARBA00023054"/>
    </source>
</evidence>
<feature type="domain" description="Vacuolar protein sorting-associated protein 54 C-terminal" evidence="7">
    <location>
        <begin position="222"/>
        <end position="353"/>
    </location>
</feature>
<dbReference type="GO" id="GO:0005829">
    <property type="term" value="C:cytosol"/>
    <property type="evidence" value="ECO:0007669"/>
    <property type="project" value="GOC"/>
</dbReference>
<dbReference type="GO" id="GO:0000938">
    <property type="term" value="C:GARP complex"/>
    <property type="evidence" value="ECO:0007669"/>
    <property type="project" value="InterPro"/>
</dbReference>